<organism evidence="2">
    <name type="scientific">Trepomonas sp. PC1</name>
    <dbReference type="NCBI Taxonomy" id="1076344"/>
    <lineage>
        <taxon>Eukaryota</taxon>
        <taxon>Metamonada</taxon>
        <taxon>Diplomonadida</taxon>
        <taxon>Hexamitidae</taxon>
        <taxon>Hexamitinae</taxon>
        <taxon>Trepomonas</taxon>
    </lineage>
</organism>
<feature type="non-terminal residue" evidence="2">
    <location>
        <position position="1"/>
    </location>
</feature>
<dbReference type="EMBL" id="GDID01007563">
    <property type="protein sequence ID" value="JAP89043.1"/>
    <property type="molecule type" value="Transcribed_RNA"/>
</dbReference>
<name>A0A146JWP5_9EUKA</name>
<evidence type="ECO:0000256" key="1">
    <source>
        <dbReference type="SAM" id="Phobius"/>
    </source>
</evidence>
<protein>
    <submittedName>
        <fullName evidence="2">Uncharacterized protein</fullName>
    </submittedName>
</protein>
<evidence type="ECO:0000313" key="2">
    <source>
        <dbReference type="EMBL" id="JAP89043.1"/>
    </source>
</evidence>
<feature type="transmembrane region" description="Helical" evidence="1">
    <location>
        <begin position="262"/>
        <end position="285"/>
    </location>
</feature>
<proteinExistence type="predicted"/>
<feature type="transmembrane region" description="Helical" evidence="1">
    <location>
        <begin position="151"/>
        <end position="174"/>
    </location>
</feature>
<sequence>NRVMQFYSAAELVISLRNRQLPTNANQDFEQNSNELLTTNQTLLQITNLQNTPTRNMVDCKEIFGPNCAWWSELSNAIILIGMIYSVLQIVASCIGALCYFKLTKNKSTTIHFCIFVFLIAQSAIRLPYWYQSQVKFENNTPEAIGFPCLNRAAMIFLILAQSFYIKTFMSLVAPQNNTSTKVVHIVIIALDVLIVVIGVATIIMTLVDRSPPDPTTGSYGLLYEINTGLIATAPVLTVLIFIVFSSFAIKSLKVQQAHNHVLVLVLLSIVLFGSNFMRFLMLFWTNFELEYLDKNVFSACNYLIPDLVVCLTITTMQFINFKNKLAYQKLEQETDRELEKNYVV</sequence>
<feature type="transmembrane region" description="Helical" evidence="1">
    <location>
        <begin position="113"/>
        <end position="131"/>
    </location>
</feature>
<keyword evidence="1" id="KW-0812">Transmembrane</keyword>
<keyword evidence="1" id="KW-0472">Membrane</keyword>
<feature type="transmembrane region" description="Helical" evidence="1">
    <location>
        <begin position="186"/>
        <end position="208"/>
    </location>
</feature>
<gene>
    <name evidence="2" type="ORF">TPC1_31462</name>
</gene>
<reference evidence="2" key="1">
    <citation type="submission" date="2015-07" db="EMBL/GenBank/DDBJ databases">
        <title>Adaptation to a free-living lifestyle via gene acquisitions in the diplomonad Trepomonas sp. PC1.</title>
        <authorList>
            <person name="Xu F."/>
            <person name="Jerlstrom-Hultqvist J."/>
            <person name="Kolisko M."/>
            <person name="Simpson A.G.B."/>
            <person name="Roger A.J."/>
            <person name="Svard S.G."/>
            <person name="Andersson J.O."/>
        </authorList>
    </citation>
    <scope>NUCLEOTIDE SEQUENCE</scope>
    <source>
        <strain evidence="2">PC1</strain>
    </source>
</reference>
<feature type="transmembrane region" description="Helical" evidence="1">
    <location>
        <begin position="228"/>
        <end position="250"/>
    </location>
</feature>
<accession>A0A146JWP5</accession>
<feature type="transmembrane region" description="Helical" evidence="1">
    <location>
        <begin position="77"/>
        <end position="101"/>
    </location>
</feature>
<keyword evidence="1" id="KW-1133">Transmembrane helix</keyword>
<dbReference type="AlphaFoldDB" id="A0A146JWP5"/>
<feature type="transmembrane region" description="Helical" evidence="1">
    <location>
        <begin position="297"/>
        <end position="320"/>
    </location>
</feature>